<keyword evidence="3" id="KW-1185">Reference proteome</keyword>
<evidence type="ECO:0000313" key="2">
    <source>
        <dbReference type="EMBL" id="MBB3929707.1"/>
    </source>
</evidence>
<sequence length="136" mass="13960">MAKRMSQSGTLRCRSAAIIGLTLALSLVAGCSTVSRTLDFSSDPNLQQGGFPNINEAGKQPVGKALTPEQQEQAKAALEAKAKQTSAAVGATAQQQSAASAQDLENLAKTHGEKTIQEIQSGCDSGTAADATKCPQ</sequence>
<reference evidence="2 3" key="1">
    <citation type="submission" date="2020-08" db="EMBL/GenBank/DDBJ databases">
        <title>Genomic Encyclopedia of Type Strains, Phase IV (KMG-IV): sequencing the most valuable type-strain genomes for metagenomic binning, comparative biology and taxonomic classification.</title>
        <authorList>
            <person name="Goeker M."/>
        </authorList>
    </citation>
    <scope>NUCLEOTIDE SEQUENCE [LARGE SCALE GENOMIC DNA]</scope>
    <source>
        <strain evidence="2 3">DSM 25966</strain>
    </source>
</reference>
<feature type="region of interest" description="Disordered" evidence="1">
    <location>
        <begin position="41"/>
        <end position="62"/>
    </location>
</feature>
<protein>
    <submittedName>
        <fullName evidence="2">Uncharacterized protein YeaC (DUF1315 family)</fullName>
    </submittedName>
</protein>
<comment type="caution">
    <text evidence="2">The sequence shown here is derived from an EMBL/GenBank/DDBJ whole genome shotgun (WGS) entry which is preliminary data.</text>
</comment>
<dbReference type="Proteomes" id="UP000553963">
    <property type="component" value="Unassembled WGS sequence"/>
</dbReference>
<proteinExistence type="predicted"/>
<evidence type="ECO:0000313" key="3">
    <source>
        <dbReference type="Proteomes" id="UP000553963"/>
    </source>
</evidence>
<dbReference type="PROSITE" id="PS51257">
    <property type="entry name" value="PROKAR_LIPOPROTEIN"/>
    <property type="match status" value="1"/>
</dbReference>
<feature type="compositionally biased region" description="Polar residues" evidence="1">
    <location>
        <begin position="41"/>
        <end position="50"/>
    </location>
</feature>
<gene>
    <name evidence="2" type="ORF">GGR25_000726</name>
</gene>
<dbReference type="AlphaFoldDB" id="A0A840AKY8"/>
<accession>A0A840AKY8</accession>
<dbReference type="RefSeq" id="WP_183397336.1">
    <property type="nucleotide sequence ID" value="NZ_JACIDS010000001.1"/>
</dbReference>
<evidence type="ECO:0000256" key="1">
    <source>
        <dbReference type="SAM" id="MobiDB-lite"/>
    </source>
</evidence>
<name>A0A840AKY8_9HYPH</name>
<organism evidence="2 3">
    <name type="scientific">Kaistia hirudinis</name>
    <dbReference type="NCBI Taxonomy" id="1293440"/>
    <lineage>
        <taxon>Bacteria</taxon>
        <taxon>Pseudomonadati</taxon>
        <taxon>Pseudomonadota</taxon>
        <taxon>Alphaproteobacteria</taxon>
        <taxon>Hyphomicrobiales</taxon>
        <taxon>Kaistiaceae</taxon>
        <taxon>Kaistia</taxon>
    </lineage>
</organism>
<feature type="region of interest" description="Disordered" evidence="1">
    <location>
        <begin position="84"/>
        <end position="113"/>
    </location>
</feature>
<feature type="compositionally biased region" description="Low complexity" evidence="1">
    <location>
        <begin position="84"/>
        <end position="102"/>
    </location>
</feature>
<dbReference type="EMBL" id="JACIDS010000001">
    <property type="protein sequence ID" value="MBB3929707.1"/>
    <property type="molecule type" value="Genomic_DNA"/>
</dbReference>